<dbReference type="PANTHER" id="PTHR48438">
    <property type="entry name" value="ALPHA-(1,3)-FUCOSYLTRANSFERASE C-RELATED"/>
    <property type="match status" value="1"/>
</dbReference>
<dbReference type="Proteomes" id="UP001347796">
    <property type="component" value="Unassembled WGS sequence"/>
</dbReference>
<dbReference type="EMBL" id="JAZGQO010000011">
    <property type="protein sequence ID" value="KAK6172667.1"/>
    <property type="molecule type" value="Genomic_DNA"/>
</dbReference>
<organism evidence="15 16">
    <name type="scientific">Patella caerulea</name>
    <name type="common">Rayed Mediterranean limpet</name>
    <dbReference type="NCBI Taxonomy" id="87958"/>
    <lineage>
        <taxon>Eukaryota</taxon>
        <taxon>Metazoa</taxon>
        <taxon>Spiralia</taxon>
        <taxon>Lophotrochozoa</taxon>
        <taxon>Mollusca</taxon>
        <taxon>Gastropoda</taxon>
        <taxon>Patellogastropoda</taxon>
        <taxon>Patelloidea</taxon>
        <taxon>Patellidae</taxon>
        <taxon>Patella</taxon>
    </lineage>
</organism>
<proteinExistence type="inferred from homology"/>
<reference evidence="15 16" key="1">
    <citation type="submission" date="2024-01" db="EMBL/GenBank/DDBJ databases">
        <title>The genome of the rayed Mediterranean limpet Patella caerulea (Linnaeus, 1758).</title>
        <authorList>
            <person name="Anh-Thu Weber A."/>
            <person name="Halstead-Nussloch G."/>
        </authorList>
    </citation>
    <scope>NUCLEOTIDE SEQUENCE [LARGE SCALE GENOMIC DNA]</scope>
    <source>
        <strain evidence="15">AATW-2023a</strain>
        <tissue evidence="15">Whole specimen</tissue>
    </source>
</reference>
<dbReference type="EC" id="2.4.1.-" evidence="12"/>
<gene>
    <name evidence="15" type="ORF">SNE40_016279</name>
</gene>
<evidence type="ECO:0000256" key="12">
    <source>
        <dbReference type="RuleBase" id="RU003832"/>
    </source>
</evidence>
<name>A0AAN8J8D7_PATCE</name>
<evidence type="ECO:0000256" key="4">
    <source>
        <dbReference type="ARBA" id="ARBA00022676"/>
    </source>
</evidence>
<keyword evidence="10 12" id="KW-0472">Membrane</keyword>
<sequence length="374" mass="43842">METLKTGKLLRVPVAVGLPILFLVGTIFIITNYTTISNKATPVLGSPSLRNKTLRVSSMTAREVITVRWHNKPSYISTATMVAWFSSCNYSCQYTEGNNSQILLFDVYTLGKPPKRISPEQIWVFYNVESPHITASHTWRDPSWYGLFNRTMSYRLDSDVDARYGYFVKRRNPLRKNRTEVMQYKTKMAAIIRSNCKTPGRREDYLKLLRKYIPVDSFGRCEKLSCPKGTYCNIDKKYKFYLAFENSFCKDYATEKYFRAEGWDLVTVARGGANYSLLAPEKSYILTSDFKSVKELAEYLIYLDKNDTAYMEYLEKKWKYEVSSMFVHESAYVKRWCNFCEQAHSWLKENNNHSYGHIKEWYETDKCHKPTDLH</sequence>
<evidence type="ECO:0000256" key="2">
    <source>
        <dbReference type="ARBA" id="ARBA00004922"/>
    </source>
</evidence>
<feature type="domain" description="Fucosyltransferase C-terminal" evidence="13">
    <location>
        <begin position="183"/>
        <end position="361"/>
    </location>
</feature>
<dbReference type="InterPro" id="IPR001503">
    <property type="entry name" value="Glyco_trans_10"/>
</dbReference>
<keyword evidence="7" id="KW-0735">Signal-anchor</keyword>
<comment type="subcellular location">
    <subcellularLocation>
        <location evidence="1">Golgi apparatus membrane</location>
        <topology evidence="1">Single-pass type II membrane protein</topology>
    </subcellularLocation>
    <subcellularLocation>
        <location evidence="12">Golgi apparatus</location>
        <location evidence="12">Golgi stack membrane</location>
        <topology evidence="12">Single-pass type II membrane protein</topology>
    </subcellularLocation>
</comment>
<keyword evidence="4 12" id="KW-0328">Glycosyltransferase</keyword>
<dbReference type="InterPro" id="IPR031481">
    <property type="entry name" value="Glyco_tran_10_N"/>
</dbReference>
<dbReference type="PANTHER" id="PTHR48438:SF1">
    <property type="entry name" value="ALPHA-(1,3)-FUCOSYLTRANSFERASE C-RELATED"/>
    <property type="match status" value="1"/>
</dbReference>
<evidence type="ECO:0000259" key="13">
    <source>
        <dbReference type="Pfam" id="PF00852"/>
    </source>
</evidence>
<comment type="similarity">
    <text evidence="3 12">Belongs to the glycosyltransferase 10 family.</text>
</comment>
<feature type="domain" description="Fucosyltransferase N-terminal" evidence="14">
    <location>
        <begin position="81"/>
        <end position="165"/>
    </location>
</feature>
<evidence type="ECO:0000256" key="9">
    <source>
        <dbReference type="ARBA" id="ARBA00023034"/>
    </source>
</evidence>
<keyword evidence="9 12" id="KW-0333">Golgi apparatus</keyword>
<keyword evidence="6 12" id="KW-0812">Transmembrane</keyword>
<dbReference type="Gene3D" id="3.40.50.11660">
    <property type="entry name" value="Glycosyl transferase family 10, C-terminal domain"/>
    <property type="match status" value="1"/>
</dbReference>
<protein>
    <recommendedName>
        <fullName evidence="12">Fucosyltransferase</fullName>
        <ecNumber evidence="12">2.4.1.-</ecNumber>
    </recommendedName>
</protein>
<evidence type="ECO:0000256" key="1">
    <source>
        <dbReference type="ARBA" id="ARBA00004323"/>
    </source>
</evidence>
<feature type="transmembrane region" description="Helical" evidence="12">
    <location>
        <begin position="12"/>
        <end position="33"/>
    </location>
</feature>
<dbReference type="FunFam" id="3.40.50.11660:FF:000002">
    <property type="entry name" value="Alpha-(1,3)-fucosyltransferase"/>
    <property type="match status" value="1"/>
</dbReference>
<comment type="pathway">
    <text evidence="2">Protein modification; protein glycosylation.</text>
</comment>
<comment type="caution">
    <text evidence="15">The sequence shown here is derived from an EMBL/GenBank/DDBJ whole genome shotgun (WGS) entry which is preliminary data.</text>
</comment>
<accession>A0AAN8J8D7</accession>
<dbReference type="InterPro" id="IPR038577">
    <property type="entry name" value="GT10-like_C_sf"/>
</dbReference>
<dbReference type="GO" id="GO:0032580">
    <property type="term" value="C:Golgi cisterna membrane"/>
    <property type="evidence" value="ECO:0007669"/>
    <property type="project" value="UniProtKB-SubCell"/>
</dbReference>
<evidence type="ECO:0000256" key="8">
    <source>
        <dbReference type="ARBA" id="ARBA00022989"/>
    </source>
</evidence>
<dbReference type="GO" id="GO:0000139">
    <property type="term" value="C:Golgi membrane"/>
    <property type="evidence" value="ECO:0007669"/>
    <property type="project" value="UniProtKB-SubCell"/>
</dbReference>
<evidence type="ECO:0000256" key="7">
    <source>
        <dbReference type="ARBA" id="ARBA00022968"/>
    </source>
</evidence>
<keyword evidence="8 12" id="KW-1133">Transmembrane helix</keyword>
<dbReference type="SUPFAM" id="SSF53756">
    <property type="entry name" value="UDP-Glycosyltransferase/glycogen phosphorylase"/>
    <property type="match status" value="1"/>
</dbReference>
<evidence type="ECO:0000256" key="10">
    <source>
        <dbReference type="ARBA" id="ARBA00023136"/>
    </source>
</evidence>
<evidence type="ECO:0000259" key="14">
    <source>
        <dbReference type="Pfam" id="PF17039"/>
    </source>
</evidence>
<dbReference type="GO" id="GO:0008417">
    <property type="term" value="F:fucosyltransferase activity"/>
    <property type="evidence" value="ECO:0007669"/>
    <property type="project" value="InterPro"/>
</dbReference>
<evidence type="ECO:0000256" key="5">
    <source>
        <dbReference type="ARBA" id="ARBA00022679"/>
    </source>
</evidence>
<evidence type="ECO:0000313" key="16">
    <source>
        <dbReference type="Proteomes" id="UP001347796"/>
    </source>
</evidence>
<keyword evidence="5 12" id="KW-0808">Transferase</keyword>
<keyword evidence="16" id="KW-1185">Reference proteome</keyword>
<dbReference type="AlphaFoldDB" id="A0AAN8J8D7"/>
<evidence type="ECO:0000256" key="6">
    <source>
        <dbReference type="ARBA" id="ARBA00022692"/>
    </source>
</evidence>
<evidence type="ECO:0000313" key="15">
    <source>
        <dbReference type="EMBL" id="KAK6172667.1"/>
    </source>
</evidence>
<keyword evidence="11" id="KW-0325">Glycoprotein</keyword>
<dbReference type="Pfam" id="PF17039">
    <property type="entry name" value="Glyco_tran_10_N"/>
    <property type="match status" value="1"/>
</dbReference>
<evidence type="ECO:0000256" key="11">
    <source>
        <dbReference type="ARBA" id="ARBA00023180"/>
    </source>
</evidence>
<evidence type="ECO:0000256" key="3">
    <source>
        <dbReference type="ARBA" id="ARBA00008919"/>
    </source>
</evidence>
<dbReference type="Pfam" id="PF00852">
    <property type="entry name" value="Glyco_transf_10"/>
    <property type="match status" value="1"/>
</dbReference>
<dbReference type="InterPro" id="IPR055270">
    <property type="entry name" value="Glyco_tran_10_C"/>
</dbReference>